<dbReference type="InterPro" id="IPR041854">
    <property type="entry name" value="BFD-like_2Fe2S-bd_dom_sf"/>
</dbReference>
<dbReference type="EMBL" id="JBHSWA010000003">
    <property type="protein sequence ID" value="MFC6643571.1"/>
    <property type="molecule type" value="Genomic_DNA"/>
</dbReference>
<evidence type="ECO:0000256" key="1">
    <source>
        <dbReference type="ARBA" id="ARBA00023002"/>
    </source>
</evidence>
<feature type="domain" description="FAD/NAD(P)-binding" evidence="4">
    <location>
        <begin position="5"/>
        <end position="315"/>
    </location>
</feature>
<feature type="region of interest" description="Disordered" evidence="2">
    <location>
        <begin position="450"/>
        <end position="479"/>
    </location>
</feature>
<keyword evidence="6" id="KW-1185">Reference proteome</keyword>
<organism evidence="5 6">
    <name type="scientific">Sulfitobacter profundi</name>
    <dbReference type="NCBI Taxonomy" id="2679961"/>
    <lineage>
        <taxon>Bacteria</taxon>
        <taxon>Pseudomonadati</taxon>
        <taxon>Pseudomonadota</taxon>
        <taxon>Alphaproteobacteria</taxon>
        <taxon>Rhodobacterales</taxon>
        <taxon>Roseobacteraceae</taxon>
        <taxon>Sulfitobacter</taxon>
    </lineage>
</organism>
<dbReference type="InterPro" id="IPR051691">
    <property type="entry name" value="Metab_Enz_Cyan_OpOx_G3PDH"/>
</dbReference>
<accession>A0ABW1Z4M1</accession>
<reference evidence="6" key="1">
    <citation type="journal article" date="2019" name="Int. J. Syst. Evol. Microbiol.">
        <title>The Global Catalogue of Microorganisms (GCM) 10K type strain sequencing project: providing services to taxonomists for standard genome sequencing and annotation.</title>
        <authorList>
            <consortium name="The Broad Institute Genomics Platform"/>
            <consortium name="The Broad Institute Genome Sequencing Center for Infectious Disease"/>
            <person name="Wu L."/>
            <person name="Ma J."/>
        </authorList>
    </citation>
    <scope>NUCLEOTIDE SEQUENCE [LARGE SCALE GENOMIC DNA]</scope>
    <source>
        <strain evidence="6">NBRC 111368</strain>
    </source>
</reference>
<comment type="caution">
    <text evidence="5">The sequence shown here is derived from an EMBL/GenBank/DDBJ whole genome shotgun (WGS) entry which is preliminary data.</text>
</comment>
<evidence type="ECO:0000313" key="6">
    <source>
        <dbReference type="Proteomes" id="UP001596403"/>
    </source>
</evidence>
<dbReference type="InterPro" id="IPR036188">
    <property type="entry name" value="FAD/NAD-bd_sf"/>
</dbReference>
<dbReference type="Pfam" id="PF04324">
    <property type="entry name" value="Fer2_BFD"/>
    <property type="match status" value="1"/>
</dbReference>
<protein>
    <submittedName>
        <fullName evidence="5">FAD-dependent oxidoreductase</fullName>
    </submittedName>
</protein>
<gene>
    <name evidence="5" type="ORF">ACFQAU_19500</name>
</gene>
<sequence length="479" mass="50377">MAEVDLIIIGAGPAGMSAAAVAAQGGLRVLMLDEQPRPGGQIFRNVSQNRDQRGYLGKAYAAGAGLVDALNHPRITFEAGATVWRLDKGPQVTWSQGGVSRTTPAAHVLLATGAQERPAPFLGWTLPGVMPAGAVQILMKTTEMLPKDAVLAGSGPLLYLIAAQMIDAGCPPQALVETQSSRDMLSALRHLPRALFGAPTLLKGLSLIAKIRAAGVPRYTAASDFRATAKTNGDVAFSFRAKGRDEFLTCGLLLTHQGVIPGTHITRAAGIAHEWNAAQGAFQPKHDLWGATDQPGLHLAGDGAGIGGAEAAAAAGELAALNILSQSGHLSTDTRNQQAARARAALFRARAIRPFLDAAYPPPAEILTPSDDTIVCRCEEVSAGAIRQAIGEGEQGHRQIKTSLRCGMGPCQGRMCDATLRGLLNEGRANRLISPPRARSPIKPIALGELAALSPLRRNPHERPRSPESQRPAQKLRLA</sequence>
<evidence type="ECO:0000259" key="4">
    <source>
        <dbReference type="Pfam" id="PF07992"/>
    </source>
</evidence>
<evidence type="ECO:0000313" key="5">
    <source>
        <dbReference type="EMBL" id="MFC6643571.1"/>
    </source>
</evidence>
<dbReference type="Gene3D" id="3.50.50.60">
    <property type="entry name" value="FAD/NAD(P)-binding domain"/>
    <property type="match status" value="1"/>
</dbReference>
<dbReference type="InterPro" id="IPR023753">
    <property type="entry name" value="FAD/NAD-binding_dom"/>
</dbReference>
<evidence type="ECO:0000256" key="2">
    <source>
        <dbReference type="SAM" id="MobiDB-lite"/>
    </source>
</evidence>
<keyword evidence="1" id="KW-0560">Oxidoreductase</keyword>
<dbReference type="InterPro" id="IPR007419">
    <property type="entry name" value="BFD-like_2Fe2S-bd_dom"/>
</dbReference>
<dbReference type="RefSeq" id="WP_386284533.1">
    <property type="nucleotide sequence ID" value="NZ_JBHSWA010000003.1"/>
</dbReference>
<dbReference type="CDD" id="cd19946">
    <property type="entry name" value="GlpA-like_Fer2_BFD-like"/>
    <property type="match status" value="1"/>
</dbReference>
<dbReference type="PIRSF" id="PIRSF037495">
    <property type="entry name" value="Opine_OX_OoxA/HcnB"/>
    <property type="match status" value="1"/>
</dbReference>
<dbReference type="PRINTS" id="PR00469">
    <property type="entry name" value="PNDRDTASEII"/>
</dbReference>
<dbReference type="PRINTS" id="PR00368">
    <property type="entry name" value="FADPNR"/>
</dbReference>
<name>A0ABW1Z4M1_9RHOB</name>
<proteinExistence type="predicted"/>
<dbReference type="Gene3D" id="1.10.10.1100">
    <property type="entry name" value="BFD-like [2Fe-2S]-binding domain"/>
    <property type="match status" value="1"/>
</dbReference>
<dbReference type="InterPro" id="IPR017224">
    <property type="entry name" value="Opine_Oxase_asu/HCN_bsu"/>
</dbReference>
<dbReference type="Proteomes" id="UP001596403">
    <property type="component" value="Unassembled WGS sequence"/>
</dbReference>
<dbReference type="SUPFAM" id="SSF51905">
    <property type="entry name" value="FAD/NAD(P)-binding domain"/>
    <property type="match status" value="1"/>
</dbReference>
<evidence type="ECO:0000259" key="3">
    <source>
        <dbReference type="Pfam" id="PF04324"/>
    </source>
</evidence>
<feature type="domain" description="BFD-like [2Fe-2S]-binding" evidence="3">
    <location>
        <begin position="374"/>
        <end position="426"/>
    </location>
</feature>
<dbReference type="PANTHER" id="PTHR42949">
    <property type="entry name" value="ANAEROBIC GLYCEROL-3-PHOSPHATE DEHYDROGENASE SUBUNIT B"/>
    <property type="match status" value="1"/>
</dbReference>
<dbReference type="PANTHER" id="PTHR42949:SF3">
    <property type="entry name" value="ANAEROBIC GLYCEROL-3-PHOSPHATE DEHYDROGENASE SUBUNIT B"/>
    <property type="match status" value="1"/>
</dbReference>
<dbReference type="Pfam" id="PF07992">
    <property type="entry name" value="Pyr_redox_2"/>
    <property type="match status" value="1"/>
</dbReference>
<feature type="compositionally biased region" description="Basic and acidic residues" evidence="2">
    <location>
        <begin position="459"/>
        <end position="468"/>
    </location>
</feature>